<organism evidence="2 3">
    <name type="scientific">Mycena belliarum</name>
    <dbReference type="NCBI Taxonomy" id="1033014"/>
    <lineage>
        <taxon>Eukaryota</taxon>
        <taxon>Fungi</taxon>
        <taxon>Dikarya</taxon>
        <taxon>Basidiomycota</taxon>
        <taxon>Agaricomycotina</taxon>
        <taxon>Agaricomycetes</taxon>
        <taxon>Agaricomycetidae</taxon>
        <taxon>Agaricales</taxon>
        <taxon>Marasmiineae</taxon>
        <taxon>Mycenaceae</taxon>
        <taxon>Mycena</taxon>
    </lineage>
</organism>
<feature type="region of interest" description="Disordered" evidence="1">
    <location>
        <begin position="1"/>
        <end position="22"/>
    </location>
</feature>
<feature type="region of interest" description="Disordered" evidence="1">
    <location>
        <begin position="933"/>
        <end position="968"/>
    </location>
</feature>
<gene>
    <name evidence="2" type="ORF">B0H15DRAFT_801079</name>
</gene>
<feature type="region of interest" description="Disordered" evidence="1">
    <location>
        <begin position="361"/>
        <end position="425"/>
    </location>
</feature>
<feature type="region of interest" description="Disordered" evidence="1">
    <location>
        <begin position="483"/>
        <end position="664"/>
    </location>
</feature>
<keyword evidence="3" id="KW-1185">Reference proteome</keyword>
<evidence type="ECO:0000313" key="3">
    <source>
        <dbReference type="Proteomes" id="UP001222325"/>
    </source>
</evidence>
<protein>
    <submittedName>
        <fullName evidence="2">Uncharacterized protein</fullName>
    </submittedName>
</protein>
<dbReference type="AlphaFoldDB" id="A0AAD6U351"/>
<name>A0AAD6U351_9AGAR</name>
<reference evidence="2" key="1">
    <citation type="submission" date="2023-03" db="EMBL/GenBank/DDBJ databases">
        <title>Massive genome expansion in bonnet fungi (Mycena s.s.) driven by repeated elements and novel gene families across ecological guilds.</title>
        <authorList>
            <consortium name="Lawrence Berkeley National Laboratory"/>
            <person name="Harder C.B."/>
            <person name="Miyauchi S."/>
            <person name="Viragh M."/>
            <person name="Kuo A."/>
            <person name="Thoen E."/>
            <person name="Andreopoulos B."/>
            <person name="Lu D."/>
            <person name="Skrede I."/>
            <person name="Drula E."/>
            <person name="Henrissat B."/>
            <person name="Morin E."/>
            <person name="Kohler A."/>
            <person name="Barry K."/>
            <person name="LaButti K."/>
            <person name="Morin E."/>
            <person name="Salamov A."/>
            <person name="Lipzen A."/>
            <person name="Mereny Z."/>
            <person name="Hegedus B."/>
            <person name="Baldrian P."/>
            <person name="Stursova M."/>
            <person name="Weitz H."/>
            <person name="Taylor A."/>
            <person name="Grigoriev I.V."/>
            <person name="Nagy L.G."/>
            <person name="Martin F."/>
            <person name="Kauserud H."/>
        </authorList>
    </citation>
    <scope>NUCLEOTIDE SEQUENCE</scope>
    <source>
        <strain evidence="2">CBHHK173m</strain>
    </source>
</reference>
<sequence length="968" mass="106165">MPREGTARRRRQREGKPDVKPGHVGWVHGSKLVFLSGYKEEYVKASEISSVKAGRFYDEVATEFLKKYGYHTPWEGDLDDGQDIASDVEDDEDVDSLPAEEAEERSQYYSVLREKIAVWFRTNCGGGSKKKSGKNVSFKTLFDKPELDPPAPTRARAQHFYSRRYYEERIKPRFEARWAVVSKQPNPPAAIVVQNRVTREAWAAESPAFKAEVKAAMETEFQAAMKAHEVVVSGEAPQTPQEHQIALDQAGYYLQPFVNAVHERFKMNVTLVICGPVPNRGGAIEMHSVHAGMTKGMVPRIWPEFDRAGFEATRQSFRDFSSACFTTEERRARSLNGMPEALPDASGSVIHSSSSTTTAHCLSSDAATATPTSGDSSVDTTATEADGGLPDEDDRRDDDDDDDDEEEEEDLTPTPQPPQPPQERDLEVTVLPELAAELAELGSERGFYEARLRRMSQYEFDRENTMARNRALAKSIFGDKFQGVGRPGGSGIGGAAPSKRKAAATEPGQTKKKKHNVAAPTTRQTRGQARGHGGVEDEAGSNDEQGPAPARPRPKPRMKVQDIRLVRPEDNSSAEGPLLVADIPLVRPEDDGSEAEGPLHGENPADVELVRPEDSGSAEGPLLVADIPLVRPEDDGSEAEGPLHGENPADVEPVCPEDSGSTEGPLLVADIQLVRPEDDGSEAEGPLHGENPADVEPVCPEDSGSAEGPLLVAGIPLERVEDDIADEAVGEDDGGLGGVEDEDKWPKELRNAVNAFGRLKVWGGQDWSECIELLVALERAWGFPEKGLVAAPAKASGRPPEVAAFMQWARRWETRVELSQKAIGPREEPESFAALWWAWWRVMQPPGRVEGKALTRPDHMERSEWSELAKTHGRNGILLVVGCLLWWGEAAKATNEKGELEQWLLAVSDVKWALRETLKGVEDTVGSVALEKEAKKSKGKGVAKRSAITSSSSREKENERPSKRQRRS</sequence>
<feature type="compositionally biased region" description="Gly residues" evidence="1">
    <location>
        <begin position="485"/>
        <end position="494"/>
    </location>
</feature>
<feature type="region of interest" description="Disordered" evidence="1">
    <location>
        <begin position="78"/>
        <end position="100"/>
    </location>
</feature>
<proteinExistence type="predicted"/>
<feature type="compositionally biased region" description="Polar residues" evidence="1">
    <location>
        <begin position="365"/>
        <end position="383"/>
    </location>
</feature>
<evidence type="ECO:0000256" key="1">
    <source>
        <dbReference type="SAM" id="MobiDB-lite"/>
    </source>
</evidence>
<feature type="compositionally biased region" description="Basic and acidic residues" evidence="1">
    <location>
        <begin position="559"/>
        <end position="570"/>
    </location>
</feature>
<dbReference type="Proteomes" id="UP001222325">
    <property type="component" value="Unassembled WGS sequence"/>
</dbReference>
<comment type="caution">
    <text evidence="2">The sequence shown here is derived from an EMBL/GenBank/DDBJ whole genome shotgun (WGS) entry which is preliminary data.</text>
</comment>
<evidence type="ECO:0000313" key="2">
    <source>
        <dbReference type="EMBL" id="KAJ7088020.1"/>
    </source>
</evidence>
<feature type="compositionally biased region" description="Basic and acidic residues" evidence="1">
    <location>
        <begin position="953"/>
        <end position="962"/>
    </location>
</feature>
<feature type="compositionally biased region" description="Acidic residues" evidence="1">
    <location>
        <begin position="389"/>
        <end position="411"/>
    </location>
</feature>
<accession>A0AAD6U351</accession>
<dbReference type="EMBL" id="JARJCN010000027">
    <property type="protein sequence ID" value="KAJ7088020.1"/>
    <property type="molecule type" value="Genomic_DNA"/>
</dbReference>